<dbReference type="GO" id="GO:0051082">
    <property type="term" value="F:unfolded protein binding"/>
    <property type="evidence" value="ECO:0007669"/>
    <property type="project" value="TreeGrafter"/>
</dbReference>
<feature type="chain" id="PRO_5034390102" evidence="2">
    <location>
        <begin position="28"/>
        <end position="216"/>
    </location>
</feature>
<protein>
    <submittedName>
        <fullName evidence="5">Uncharacterized protein C9E9.15 isoform X1</fullName>
    </submittedName>
</protein>
<dbReference type="GO" id="GO:0010257">
    <property type="term" value="P:NADH dehydrogenase complex assembly"/>
    <property type="evidence" value="ECO:0007669"/>
    <property type="project" value="TreeGrafter"/>
</dbReference>
<organism evidence="4 5">
    <name type="scientific">Hyalella azteca</name>
    <name type="common">Amphipod</name>
    <dbReference type="NCBI Taxonomy" id="294128"/>
    <lineage>
        <taxon>Eukaryota</taxon>
        <taxon>Metazoa</taxon>
        <taxon>Ecdysozoa</taxon>
        <taxon>Arthropoda</taxon>
        <taxon>Crustacea</taxon>
        <taxon>Multicrustacea</taxon>
        <taxon>Malacostraca</taxon>
        <taxon>Eumalacostraca</taxon>
        <taxon>Peracarida</taxon>
        <taxon>Amphipoda</taxon>
        <taxon>Senticaudata</taxon>
        <taxon>Talitrida</taxon>
        <taxon>Talitroidea</taxon>
        <taxon>Hyalellidae</taxon>
        <taxon>Hyalella</taxon>
    </lineage>
</organism>
<keyword evidence="4" id="KW-1185">Reference proteome</keyword>
<dbReference type="GeneID" id="108680325"/>
<dbReference type="RefSeq" id="XP_018024618.1">
    <property type="nucleotide sequence ID" value="XM_018169129.2"/>
</dbReference>
<dbReference type="PANTHER" id="PTHR13194">
    <property type="entry name" value="COMPLEX I INTERMEDIATE-ASSOCIATED PROTEIN 30"/>
    <property type="match status" value="1"/>
</dbReference>
<proteinExistence type="inferred from homology"/>
<dbReference type="AlphaFoldDB" id="A0A8B7PES4"/>
<dbReference type="InterPro" id="IPR008979">
    <property type="entry name" value="Galactose-bd-like_sf"/>
</dbReference>
<dbReference type="Pfam" id="PF08547">
    <property type="entry name" value="CIA30"/>
    <property type="match status" value="1"/>
</dbReference>
<dbReference type="Proteomes" id="UP000694843">
    <property type="component" value="Unplaced"/>
</dbReference>
<dbReference type="SUPFAM" id="SSF49785">
    <property type="entry name" value="Galactose-binding domain-like"/>
    <property type="match status" value="1"/>
</dbReference>
<dbReference type="InterPro" id="IPR013857">
    <property type="entry name" value="NADH-UbQ_OxRdtase-assoc_prot30"/>
</dbReference>
<feature type="domain" description="NADH:ubiquinone oxidoreductase intermediate-associated protein 30" evidence="3">
    <location>
        <begin position="41"/>
        <end position="209"/>
    </location>
</feature>
<sequence length="216" mass="23998">MTPPFKSFLRLLSLTTAASACLAPVFGEGFKPTSVNAKMLYDFRTLDSVEDWIESSDTVRTPGKSKAVFTLQKTREFQRGVFFSLLNPQPNGAGFAGAASRRRWDLKGNTGLELRVRAQGDCDTYKLVLYHKDQAPSTGACAYEVFFTLPLLEWTSVQLPFDDFQPYYRGAPCNNSEPLDVSFISSVGIQVAGGVYREKKQKGASALEIEYLSTYK</sequence>
<dbReference type="OMA" id="NITMFEF"/>
<evidence type="ECO:0000256" key="1">
    <source>
        <dbReference type="ARBA" id="ARBA00007884"/>
    </source>
</evidence>
<feature type="signal peptide" evidence="2">
    <location>
        <begin position="1"/>
        <end position="27"/>
    </location>
</feature>
<keyword evidence="2" id="KW-0732">Signal</keyword>
<evidence type="ECO:0000313" key="4">
    <source>
        <dbReference type="Proteomes" id="UP000694843"/>
    </source>
</evidence>
<dbReference type="InterPro" id="IPR039131">
    <property type="entry name" value="NDUFAF1"/>
</dbReference>
<accession>A0A8B7PES4</accession>
<evidence type="ECO:0000313" key="5">
    <source>
        <dbReference type="RefSeq" id="XP_018024618.1"/>
    </source>
</evidence>
<name>A0A8B7PES4_HYAAZ</name>
<dbReference type="PROSITE" id="PS51257">
    <property type="entry name" value="PROKAR_LIPOPROTEIN"/>
    <property type="match status" value="1"/>
</dbReference>
<dbReference type="PANTHER" id="PTHR13194:SF19">
    <property type="entry name" value="NAD(P)-BINDING ROSSMANN-FOLD SUPERFAMILY PROTEIN"/>
    <property type="match status" value="1"/>
</dbReference>
<evidence type="ECO:0000259" key="3">
    <source>
        <dbReference type="Pfam" id="PF08547"/>
    </source>
</evidence>
<dbReference type="OrthoDB" id="426386at2759"/>
<comment type="similarity">
    <text evidence="1">Belongs to the CIA30 family.</text>
</comment>
<gene>
    <name evidence="5" type="primary">LOC108680325</name>
</gene>
<dbReference type="KEGG" id="hazt:108680325"/>
<evidence type="ECO:0000256" key="2">
    <source>
        <dbReference type="SAM" id="SignalP"/>
    </source>
</evidence>
<reference evidence="5" key="1">
    <citation type="submission" date="2025-08" db="UniProtKB">
        <authorList>
            <consortium name="RefSeq"/>
        </authorList>
    </citation>
    <scope>IDENTIFICATION</scope>
    <source>
        <tissue evidence="5">Whole organism</tissue>
    </source>
</reference>